<dbReference type="GO" id="GO:0008479">
    <property type="term" value="F:tRNA-guanosine(34) queuine transglycosylase activity"/>
    <property type="evidence" value="ECO:0007669"/>
    <property type="project" value="UniProtKB-UniRule"/>
</dbReference>
<dbReference type="OrthoDB" id="10249838at2759"/>
<evidence type="ECO:0000256" key="3">
    <source>
        <dbReference type="ARBA" id="ARBA00022694"/>
    </source>
</evidence>
<feature type="region of interest" description="RNA binding; important for wobble base 34 recognition" evidence="6">
    <location>
        <begin position="328"/>
        <end position="332"/>
    </location>
</feature>
<dbReference type="Gene3D" id="3.20.20.105">
    <property type="entry name" value="Queuine tRNA-ribosyltransferase-like"/>
    <property type="match status" value="1"/>
</dbReference>
<dbReference type="Pfam" id="PF01702">
    <property type="entry name" value="TGT"/>
    <property type="match status" value="1"/>
</dbReference>
<evidence type="ECO:0000256" key="5">
    <source>
        <dbReference type="ARBA" id="ARBA00022833"/>
    </source>
</evidence>
<dbReference type="VEuPathDB" id="FungiDB:BTJ68_02225"/>
<evidence type="ECO:0000259" key="7">
    <source>
        <dbReference type="Pfam" id="PF01702"/>
    </source>
</evidence>
<evidence type="ECO:0000256" key="4">
    <source>
        <dbReference type="ARBA" id="ARBA00022723"/>
    </source>
</evidence>
<comment type="cofactor">
    <cofactor evidence="6">
        <name>Zn(2+)</name>
        <dbReference type="ChEBI" id="CHEBI:29105"/>
    </cofactor>
</comment>
<dbReference type="InterPro" id="IPR004803">
    <property type="entry name" value="TGT"/>
</dbReference>
<comment type="subcellular location">
    <subcellularLocation>
        <location evidence="6">Cytoplasm</location>
    </subcellularLocation>
</comment>
<dbReference type="SUPFAM" id="SSF51713">
    <property type="entry name" value="tRNA-guanine transglycosylase"/>
    <property type="match status" value="1"/>
</dbReference>
<keyword evidence="5 6" id="KW-0862">Zinc</keyword>
<protein>
    <recommendedName>
        <fullName evidence="6">Queuine tRNA-ribosyltransferase catalytic subunit 1</fullName>
        <ecNumber evidence="6">2.4.2.64</ecNumber>
    </recommendedName>
    <alternativeName>
        <fullName evidence="6">Guanine insertion enzyme</fullName>
    </alternativeName>
    <alternativeName>
        <fullName evidence="6">tRNA-guanine transglycosylase</fullName>
    </alternativeName>
</protein>
<dbReference type="GO" id="GO:0005829">
    <property type="term" value="C:cytosol"/>
    <property type="evidence" value="ECO:0007669"/>
    <property type="project" value="TreeGrafter"/>
</dbReference>
<dbReference type="GO" id="GO:0006400">
    <property type="term" value="P:tRNA modification"/>
    <property type="evidence" value="ECO:0007669"/>
    <property type="project" value="InterPro"/>
</dbReference>
<dbReference type="EMBL" id="QWIN01000871">
    <property type="protein sequence ID" value="RMY46097.1"/>
    <property type="molecule type" value="Genomic_DNA"/>
</dbReference>
<dbReference type="AlphaFoldDB" id="A0A3M7C373"/>
<organism evidence="8 9">
    <name type="scientific">Hortaea werneckii</name>
    <name type="common">Black yeast</name>
    <name type="synonym">Cladosporium werneckii</name>
    <dbReference type="NCBI Taxonomy" id="91943"/>
    <lineage>
        <taxon>Eukaryota</taxon>
        <taxon>Fungi</taxon>
        <taxon>Dikarya</taxon>
        <taxon>Ascomycota</taxon>
        <taxon>Pezizomycotina</taxon>
        <taxon>Dothideomycetes</taxon>
        <taxon>Dothideomycetidae</taxon>
        <taxon>Mycosphaerellales</taxon>
        <taxon>Teratosphaeriaceae</taxon>
        <taxon>Hortaea</taxon>
    </lineage>
</organism>
<proteinExistence type="inferred from homology"/>
<reference evidence="8 9" key="1">
    <citation type="journal article" date="2018" name="BMC Genomics">
        <title>Genomic evidence for intraspecific hybridization in a clonal and extremely halotolerant yeast.</title>
        <authorList>
            <person name="Gostincar C."/>
            <person name="Stajich J.E."/>
            <person name="Zupancic J."/>
            <person name="Zalar P."/>
            <person name="Gunde-Cimerman N."/>
        </authorList>
    </citation>
    <scope>NUCLEOTIDE SEQUENCE [LARGE SCALE GENOMIC DNA]</scope>
    <source>
        <strain evidence="8 9">EXF-151</strain>
    </source>
</reference>
<dbReference type="HAMAP" id="MF_00168">
    <property type="entry name" value="Q_tRNA_Tgt"/>
    <property type="match status" value="1"/>
</dbReference>
<comment type="similarity">
    <text evidence="6">Belongs to the queuine tRNA-ribosyltransferase family.</text>
</comment>
<evidence type="ECO:0000313" key="9">
    <source>
        <dbReference type="Proteomes" id="UP000270230"/>
    </source>
</evidence>
<feature type="region of interest" description="RNA binding" evidence="6">
    <location>
        <begin position="304"/>
        <end position="310"/>
    </location>
</feature>
<dbReference type="InterPro" id="IPR002616">
    <property type="entry name" value="tRNA_ribo_trans-like"/>
</dbReference>
<dbReference type="NCBIfam" id="TIGR00430">
    <property type="entry name" value="Q_tRNA_tgt"/>
    <property type="match status" value="1"/>
</dbReference>
<feature type="active site" description="Nucleophile" evidence="6">
    <location>
        <position position="323"/>
    </location>
</feature>
<comment type="function">
    <text evidence="6">Catalytic subunit of the queuine tRNA-ribosyltransferase (TGT) that catalyzes the base-exchange of a guanine (G) residue with queuine (Q) at position 34 (anticodon wobble position) in tRNAs with GU(N) anticodons (tRNA-Asp, -Asn, -His and -Tyr), resulting in the hypermodified nucleoside queuosine (7-(((4,5-cis-dihydroxy-2-cyclopenten-1-yl)amino)methyl)-7-deazaguanosine). Catalysis occurs through a double-displacement mechanism. The nucleophile active site attacks the C1' of nucleotide 34 to detach the guanine base from the RNA, forming a covalent enzyme-RNA intermediate. The proton acceptor active site deprotonates the incoming queuine, allowing a nucleophilic attack on the C1' of the ribose to form the product.</text>
</comment>
<evidence type="ECO:0000313" key="8">
    <source>
        <dbReference type="EMBL" id="RMY46097.1"/>
    </source>
</evidence>
<evidence type="ECO:0000256" key="1">
    <source>
        <dbReference type="ARBA" id="ARBA00022676"/>
    </source>
</evidence>
<feature type="binding site" evidence="6">
    <location>
        <position position="398"/>
    </location>
    <ligand>
        <name>Zn(2+)</name>
        <dbReference type="ChEBI" id="CHEBI:29105"/>
    </ligand>
</feature>
<dbReference type="PANTHER" id="PTHR43530">
    <property type="entry name" value="QUEUINE TRNA-RIBOSYLTRANSFERASE CATALYTIC SUBUNIT 1"/>
    <property type="match status" value="1"/>
</dbReference>
<dbReference type="InterPro" id="IPR036511">
    <property type="entry name" value="TGT-like_sf"/>
</dbReference>
<comment type="subunit">
    <text evidence="6">Heterodimer of a catalytic subunit and an accessory subunit.</text>
</comment>
<comment type="caution">
    <text evidence="8">The sequence shown here is derived from an EMBL/GenBank/DDBJ whole genome shotgun (WGS) entry which is preliminary data.</text>
</comment>
<feature type="binding site" evidence="6">
    <location>
        <position position="246"/>
    </location>
    <ligand>
        <name>substrate</name>
    </ligand>
</feature>
<evidence type="ECO:0000256" key="6">
    <source>
        <dbReference type="HAMAP-Rule" id="MF_03218"/>
    </source>
</evidence>
<feature type="active site" description="Proton acceptor" evidence="6">
    <location>
        <position position="148"/>
    </location>
</feature>
<name>A0A3M7C373_HORWE</name>
<dbReference type="NCBIfam" id="TIGR00449">
    <property type="entry name" value="tgt_general"/>
    <property type="match status" value="1"/>
</dbReference>
<feature type="binding site" evidence="6">
    <location>
        <position position="363"/>
    </location>
    <ligand>
        <name>Zn(2+)</name>
        <dbReference type="ChEBI" id="CHEBI:29105"/>
    </ligand>
</feature>
<keyword evidence="6" id="KW-0963">Cytoplasm</keyword>
<dbReference type="PANTHER" id="PTHR43530:SF1">
    <property type="entry name" value="QUEUINE TRNA-RIBOSYLTRANSFERASE CATALYTIC SUBUNIT 1"/>
    <property type="match status" value="1"/>
</dbReference>
<dbReference type="EC" id="2.4.2.64" evidence="6"/>
<keyword evidence="2 6" id="KW-0808">Transferase</keyword>
<keyword evidence="3 6" id="KW-0819">tRNA processing</keyword>
<keyword evidence="1 6" id="KW-0328">Glycosyltransferase</keyword>
<feature type="domain" description="tRNA-guanine(15) transglycosylase-like" evidence="7">
    <location>
        <begin position="70"/>
        <end position="428"/>
    </location>
</feature>
<evidence type="ECO:0000256" key="2">
    <source>
        <dbReference type="ARBA" id="ARBA00022679"/>
    </source>
</evidence>
<dbReference type="Proteomes" id="UP000270230">
    <property type="component" value="Unassembled WGS sequence"/>
</dbReference>
<feature type="binding site" evidence="6">
    <location>
        <position position="361"/>
    </location>
    <ligand>
        <name>Zn(2+)</name>
        <dbReference type="ChEBI" id="CHEBI:29105"/>
    </ligand>
</feature>
<dbReference type="GO" id="GO:0046872">
    <property type="term" value="F:metal ion binding"/>
    <property type="evidence" value="ECO:0007669"/>
    <property type="project" value="UniProtKB-KW"/>
</dbReference>
<accession>A0A3M7C373</accession>
<comment type="catalytic activity">
    <reaction evidence="6">
        <text>guanosine(34) in tRNA + queuine = queuosine(34) in tRNA + guanine</text>
        <dbReference type="Rhea" id="RHEA:16633"/>
        <dbReference type="Rhea" id="RHEA-COMP:10341"/>
        <dbReference type="Rhea" id="RHEA-COMP:18571"/>
        <dbReference type="ChEBI" id="CHEBI:16235"/>
        <dbReference type="ChEBI" id="CHEBI:17433"/>
        <dbReference type="ChEBI" id="CHEBI:74269"/>
        <dbReference type="ChEBI" id="CHEBI:194431"/>
        <dbReference type="EC" id="2.4.2.64"/>
    </reaction>
</comment>
<feature type="binding site" evidence="6">
    <location>
        <position position="366"/>
    </location>
    <ligand>
        <name>Zn(2+)</name>
        <dbReference type="ChEBI" id="CHEBI:29105"/>
    </ligand>
</feature>
<keyword evidence="4 6" id="KW-0479">Metal-binding</keyword>
<gene>
    <name evidence="8" type="ORF">D0865_09499</name>
</gene>
<feature type="binding site" evidence="6">
    <location>
        <position position="273"/>
    </location>
    <ligand>
        <name>substrate</name>
    </ligand>
</feature>
<sequence>MKSDDAAPTAPPRNANFTRDFGAETSSCLTLACPAMTAKEQDMVARPSALNFDLVTRCTVHTEIALVTTKARAANLHLPHGQVQLPMFMPVATQASLKGLTPKQLEETSCRLCLNNTYHLGLKPGQTTLDAIGGAHKLQSWPHNILTDSGGFQMVSLLKLAQVTEEGVRFLSPHDGTPMLLTPEHSISLQNSIGSDIMMQLDDVIATTSPDHARIKEAMHRSVRWLDRCIEAHQKPESQNLFCIIQGGLDLELRRECCREMVARDTPGIAIGGLSGGEAKSEFCKVVDTCTGLLPEHKPRYVMGVGFPEDILVSVALGADMFDCVWPTRTARFGNAITRFGTHNLKNAAYAYDFGPVEEGCKCTCCRPPSEGGLGITRAYIHHTAAKETAGAHLLSMHNVHHLLDLMRRAREAIVEQGYPAFLRSYFAGLYAGDKSKYPEWAVEALRGVGVDLLADD</sequence>
<feature type="binding site" evidence="6">
    <location>
        <begin position="148"/>
        <end position="152"/>
    </location>
    <ligand>
        <name>substrate</name>
    </ligand>
</feature>
<feature type="binding site" evidence="6">
    <location>
        <position position="202"/>
    </location>
    <ligand>
        <name>substrate</name>
    </ligand>
</feature>